<evidence type="ECO:0000256" key="1">
    <source>
        <dbReference type="ARBA" id="ARBA00006562"/>
    </source>
</evidence>
<keyword evidence="2" id="KW-0547">Nucleotide-binding</keyword>
<proteinExistence type="inferred from homology"/>
<dbReference type="GO" id="GO:0046872">
    <property type="term" value="F:metal ion binding"/>
    <property type="evidence" value="ECO:0007669"/>
    <property type="project" value="UniProtKB-KW"/>
</dbReference>
<dbReference type="GO" id="GO:0110155">
    <property type="term" value="P:NAD-cap decapping"/>
    <property type="evidence" value="ECO:0007669"/>
    <property type="project" value="TreeGrafter"/>
</dbReference>
<dbReference type="GO" id="GO:0004518">
    <property type="term" value="F:nuclease activity"/>
    <property type="evidence" value="ECO:0007669"/>
    <property type="project" value="UniProtKB-KW"/>
</dbReference>
<dbReference type="InterPro" id="IPR013961">
    <property type="entry name" value="RAI1"/>
</dbReference>
<evidence type="ECO:0000259" key="3">
    <source>
        <dbReference type="Pfam" id="PF08652"/>
    </source>
</evidence>
<dbReference type="KEGG" id="apln:108743572"/>
<dbReference type="Pfam" id="PF08652">
    <property type="entry name" value="RAI1"/>
    <property type="match status" value="1"/>
</dbReference>
<keyword evidence="2" id="KW-0540">Nuclease</keyword>
<evidence type="ECO:0000313" key="5">
    <source>
        <dbReference type="RefSeq" id="XP_025834342.1"/>
    </source>
</evidence>
<dbReference type="GO" id="GO:0000956">
    <property type="term" value="P:nuclear-transcribed mRNA catabolic process"/>
    <property type="evidence" value="ECO:0007669"/>
    <property type="project" value="TreeGrafter"/>
</dbReference>
<keyword evidence="2" id="KW-0378">Hydrolase</keyword>
<dbReference type="EC" id="3.6.1.-" evidence="2"/>
<dbReference type="AlphaFoldDB" id="A0A7F5REF2"/>
<comment type="subcellular location">
    <subcellularLocation>
        <location evidence="2">Nucleus</location>
    </subcellularLocation>
</comment>
<protein>
    <recommendedName>
        <fullName evidence="2">Decapping nuclease</fullName>
        <ecNumber evidence="2">3.6.1.-</ecNumber>
    </recommendedName>
</protein>
<dbReference type="PANTHER" id="PTHR12395:SF9">
    <property type="entry name" value="DECAPPING AND EXORIBONUCLEASE PROTEIN"/>
    <property type="match status" value="1"/>
</dbReference>
<dbReference type="Proteomes" id="UP000192223">
    <property type="component" value="Unplaced"/>
</dbReference>
<organism evidence="4 5">
    <name type="scientific">Agrilus planipennis</name>
    <name type="common">Emerald ash borer</name>
    <name type="synonym">Agrilus marcopoli</name>
    <dbReference type="NCBI Taxonomy" id="224129"/>
    <lineage>
        <taxon>Eukaryota</taxon>
        <taxon>Metazoa</taxon>
        <taxon>Ecdysozoa</taxon>
        <taxon>Arthropoda</taxon>
        <taxon>Hexapoda</taxon>
        <taxon>Insecta</taxon>
        <taxon>Pterygota</taxon>
        <taxon>Neoptera</taxon>
        <taxon>Endopterygota</taxon>
        <taxon>Coleoptera</taxon>
        <taxon>Polyphaga</taxon>
        <taxon>Elateriformia</taxon>
        <taxon>Buprestoidea</taxon>
        <taxon>Buprestidae</taxon>
        <taxon>Agrilinae</taxon>
        <taxon>Agrilus</taxon>
    </lineage>
</organism>
<dbReference type="InterPro" id="IPR039039">
    <property type="entry name" value="RAI1-like_fam"/>
</dbReference>
<name>A0A7F5REF2_AGRPL</name>
<dbReference type="GO" id="GO:0005634">
    <property type="term" value="C:nucleus"/>
    <property type="evidence" value="ECO:0007669"/>
    <property type="project" value="UniProtKB-SubCell"/>
</dbReference>
<dbReference type="GeneID" id="108743572"/>
<keyword evidence="2" id="KW-0694">RNA-binding</keyword>
<evidence type="ECO:0000256" key="2">
    <source>
        <dbReference type="RuleBase" id="RU367113"/>
    </source>
</evidence>
<dbReference type="InParanoid" id="A0A7F5REF2"/>
<dbReference type="GO" id="GO:0000166">
    <property type="term" value="F:nucleotide binding"/>
    <property type="evidence" value="ECO:0007669"/>
    <property type="project" value="UniProtKB-KW"/>
</dbReference>
<comment type="function">
    <text evidence="2">Decapping enzyme for NAD-capped RNAs: specifically hydrolyzes the nicotinamide adenine dinucleotide (NAD) cap from a subset of RNAs by removing the entire NAD moiety from the 5'-end of an NAD-capped RNA.</text>
</comment>
<dbReference type="GO" id="GO:0003723">
    <property type="term" value="F:RNA binding"/>
    <property type="evidence" value="ECO:0007669"/>
    <property type="project" value="UniProtKB-KW"/>
</dbReference>
<comment type="cofactor">
    <cofactor evidence="2">
        <name>a divalent metal cation</name>
        <dbReference type="ChEBI" id="CHEBI:60240"/>
    </cofactor>
</comment>
<keyword evidence="2" id="KW-0539">Nucleus</keyword>
<gene>
    <name evidence="5" type="primary">LOC108743572</name>
</gene>
<dbReference type="GO" id="GO:0034353">
    <property type="term" value="F:mRNA 5'-diphosphatase activity"/>
    <property type="evidence" value="ECO:0007669"/>
    <property type="project" value="TreeGrafter"/>
</dbReference>
<dbReference type="OrthoDB" id="5853397at2759"/>
<evidence type="ECO:0000313" key="4">
    <source>
        <dbReference type="Proteomes" id="UP000192223"/>
    </source>
</evidence>
<sequence length="292" mass="34273">MENLETLLYKKEVSVSLSTPRPLECFSVDKNRKLMDNDLNCLRYFIYPELPLDLNDGFKSFIKKPDTAKHEGLKHLLEFVLKKQLCINYFSSKTLDVDFICFRGLLSLLMRTPYEKQSWTVCAVRWKGAIYLCEFDKCEYSFEKAELFNYYGHKFEQYTLSNSPHNNINKNEPVNECEEFCVVFESFLNDFKLLYGAEVDGIISDITHSSKSFLTNANFVELKTNRLIDNQQQQFSFQKHKLLKFWTQSFLVGIKTIMVGYRSDSGILKKILPLQVSDIPKTCERFCKKKYV</sequence>
<reference evidence="5" key="1">
    <citation type="submission" date="2025-08" db="UniProtKB">
        <authorList>
            <consortium name="RefSeq"/>
        </authorList>
    </citation>
    <scope>IDENTIFICATION</scope>
    <source>
        <tissue evidence="5">Entire body</tissue>
    </source>
</reference>
<keyword evidence="2" id="KW-0479">Metal-binding</keyword>
<dbReference type="PANTHER" id="PTHR12395">
    <property type="entry name" value="DOM-3 RELATED"/>
    <property type="match status" value="1"/>
</dbReference>
<comment type="similarity">
    <text evidence="1 2">Belongs to the DXO/Dom3Z family.</text>
</comment>
<accession>A0A7F5REF2</accession>
<dbReference type="RefSeq" id="XP_025834342.1">
    <property type="nucleotide sequence ID" value="XM_025978557.1"/>
</dbReference>
<feature type="domain" description="RAI1-like" evidence="3">
    <location>
        <begin position="19"/>
        <end position="285"/>
    </location>
</feature>
<keyword evidence="4" id="KW-1185">Reference proteome</keyword>
<dbReference type="GO" id="GO:0005829">
    <property type="term" value="C:cytosol"/>
    <property type="evidence" value="ECO:0007669"/>
    <property type="project" value="TreeGrafter"/>
</dbReference>
<dbReference type="FunCoup" id="A0A7F5REF2">
    <property type="interactions" value="908"/>
</dbReference>